<accession>A0A2S3GR50</accession>
<evidence type="ECO:0000256" key="1">
    <source>
        <dbReference type="ARBA" id="ARBA00004123"/>
    </source>
</evidence>
<feature type="compositionally biased region" description="Basic residues" evidence="6">
    <location>
        <begin position="262"/>
        <end position="277"/>
    </location>
</feature>
<dbReference type="Gramene" id="PAN06866">
    <property type="protein sequence ID" value="PAN06866"/>
    <property type="gene ID" value="PAHAL_1G293600"/>
</dbReference>
<dbReference type="GO" id="GO:0005634">
    <property type="term" value="C:nucleus"/>
    <property type="evidence" value="ECO:0007669"/>
    <property type="project" value="UniProtKB-SubCell"/>
</dbReference>
<feature type="compositionally biased region" description="Basic and acidic residues" evidence="6">
    <location>
        <begin position="220"/>
        <end position="241"/>
    </location>
</feature>
<dbReference type="EMBL" id="CM008046">
    <property type="protein sequence ID" value="PAN06865.1"/>
    <property type="molecule type" value="Genomic_DNA"/>
</dbReference>
<protein>
    <recommendedName>
        <fullName evidence="7">TF-B3 domain-containing protein</fullName>
    </recommendedName>
</protein>
<dbReference type="EMBL" id="CM008046">
    <property type="protein sequence ID" value="PAN06866.1"/>
    <property type="molecule type" value="Genomic_DNA"/>
</dbReference>
<comment type="subcellular location">
    <subcellularLocation>
        <location evidence="1">Nucleus</location>
    </subcellularLocation>
</comment>
<proteinExistence type="predicted"/>
<dbReference type="AlphaFoldDB" id="A0A2S3GR50"/>
<feature type="domain" description="TF-B3" evidence="7">
    <location>
        <begin position="848"/>
        <end position="945"/>
    </location>
</feature>
<feature type="compositionally biased region" description="Basic and acidic residues" evidence="6">
    <location>
        <begin position="278"/>
        <end position="287"/>
    </location>
</feature>
<keyword evidence="3" id="KW-0238">DNA-binding</keyword>
<evidence type="ECO:0000256" key="3">
    <source>
        <dbReference type="ARBA" id="ARBA00023125"/>
    </source>
</evidence>
<dbReference type="InterPro" id="IPR044837">
    <property type="entry name" value="REM16-like"/>
</dbReference>
<sequence>MSGAAPDAACRKRLRSHDSTMIKIQSDDNEEGKKMSGGGSEVKNRKTSIDAFLEKGKQKEGRTNSNKNMMADDQEREERIIWNGHHKVKSTKKVSTASPEKMKKQKLCNANNKKKMQIDDDEEGKNRHNGDHKLTNRKESPTLCEKDKNKGKLNKTHKEKMWAADRKERKILSRHNSIKSGEVSTALFGKEKKGKRLNKTNNEELQRDEDEENAPFIPVVKEKRMRPSESTEAMMCHEKTNRRSVSSIVSKEKKIDTSSGSKYKKRKRDHTLPKKGKRSDNKIHSGRVQEKKICGGGKEKNKHTPFASFAFFKFIYNRFEEFLLIPPAVAHKLTDLSNQHVYLEDSEERRSKVRLSVVNDSLAFHQGWNIFVSDHSIKRGEFLLFEYIATKTFSVRVFGMNSHERLCFKKGPKRVQHGVGSGPVPQDNNNENYACMRSQVKTAILISDSVASAHNEDVVNLTTSDADSTHHVTINTNKDLERVQSGVGNLPDGECGTKCISPACNEGKTSSEIIVNDAAPLMHENDGRVGNELQVHDLDEDLIRKQGINCIPLGSIIAVEKHQIHSTMNISQNFCRKYAAAGGFRCLEKWWRAGIVNSRAALDGTVLTEPENTEKTDSKLVDGYGSIGLNTVDEYFCSEGNHTHVPPVFTMAVKGPLSADRVSKCRHGETEIDHSINEKCGGAAIQIKTQGEQLEPVGSIVNSQRNNIPVSANAVVPGKYSAIGLNPVGPEVTCAIVEPMLTVPVEKPSSPDEISKYESSRTEIDHNVNGKGTIVQLETKVDQVEPVGSSVCSQSSNNATYGSCVAAHVSEHCFSKQEGRKSINCAVQESLLPMKDKILELDDHSLLKFSLQLCVPDTTRKWLELPKSLPNAVKQKRHDRNVILLNDPMKRLWPVLYHENPVFVGFTAGWRNFVAANNLQAGDLCDLIKEPDDDELVYSVLITRQ</sequence>
<dbReference type="PANTHER" id="PTHR31391:SF162">
    <property type="entry name" value="B3 DOMAIN-CONTAINING PROTEIN"/>
    <property type="match status" value="1"/>
</dbReference>
<dbReference type="InterPro" id="IPR015300">
    <property type="entry name" value="DNA-bd_pseudobarrel_sf"/>
</dbReference>
<gene>
    <name evidence="8" type="ORF">PAHAL_1G293600</name>
</gene>
<feature type="compositionally biased region" description="Basic and acidic residues" evidence="6">
    <location>
        <begin position="124"/>
        <end position="150"/>
    </location>
</feature>
<feature type="domain" description="TF-B3" evidence="7">
    <location>
        <begin position="308"/>
        <end position="401"/>
    </location>
</feature>
<dbReference type="Proteomes" id="UP000243499">
    <property type="component" value="Chromosome 1"/>
</dbReference>
<reference evidence="8" key="1">
    <citation type="submission" date="2018-04" db="EMBL/GenBank/DDBJ databases">
        <title>WGS assembly of Panicum hallii.</title>
        <authorList>
            <person name="Lovell J."/>
            <person name="Jenkins J."/>
            <person name="Lowry D."/>
            <person name="Mamidi S."/>
            <person name="Sreedasyam A."/>
            <person name="Weng X."/>
            <person name="Barry K."/>
            <person name="Bonette J."/>
            <person name="Campitelli B."/>
            <person name="Daum C."/>
            <person name="Gordon S."/>
            <person name="Gould B."/>
            <person name="Lipzen A."/>
            <person name="Macqueen A."/>
            <person name="Palacio-Mejia J."/>
            <person name="Plott C."/>
            <person name="Shakirov E."/>
            <person name="Shu S."/>
            <person name="Yoshinaga Y."/>
            <person name="Zane M."/>
            <person name="Rokhsar D."/>
            <person name="Grimwood J."/>
            <person name="Schmutz J."/>
            <person name="Juenger T."/>
        </authorList>
    </citation>
    <scope>NUCLEOTIDE SEQUENCE [LARGE SCALE GENOMIC DNA]</scope>
    <source>
        <strain evidence="8">FIL2</strain>
    </source>
</reference>
<name>A0A2S3GR50_9POAL</name>
<evidence type="ECO:0000256" key="6">
    <source>
        <dbReference type="SAM" id="MobiDB-lite"/>
    </source>
</evidence>
<evidence type="ECO:0000256" key="4">
    <source>
        <dbReference type="ARBA" id="ARBA00023163"/>
    </source>
</evidence>
<dbReference type="GO" id="GO:0003677">
    <property type="term" value="F:DNA binding"/>
    <property type="evidence" value="ECO:0007669"/>
    <property type="project" value="UniProtKB-KW"/>
</dbReference>
<dbReference type="InterPro" id="IPR003340">
    <property type="entry name" value="B3_DNA-bd"/>
</dbReference>
<keyword evidence="5" id="KW-0539">Nucleus</keyword>
<organism evidence="8">
    <name type="scientific">Panicum hallii</name>
    <dbReference type="NCBI Taxonomy" id="206008"/>
    <lineage>
        <taxon>Eukaryota</taxon>
        <taxon>Viridiplantae</taxon>
        <taxon>Streptophyta</taxon>
        <taxon>Embryophyta</taxon>
        <taxon>Tracheophyta</taxon>
        <taxon>Spermatophyta</taxon>
        <taxon>Magnoliopsida</taxon>
        <taxon>Liliopsida</taxon>
        <taxon>Poales</taxon>
        <taxon>Poaceae</taxon>
        <taxon>PACMAD clade</taxon>
        <taxon>Panicoideae</taxon>
        <taxon>Panicodae</taxon>
        <taxon>Paniceae</taxon>
        <taxon>Panicinae</taxon>
        <taxon>Panicum</taxon>
        <taxon>Panicum sect. Panicum</taxon>
    </lineage>
</organism>
<evidence type="ECO:0000256" key="5">
    <source>
        <dbReference type="ARBA" id="ARBA00023242"/>
    </source>
</evidence>
<keyword evidence="4" id="KW-0804">Transcription</keyword>
<feature type="region of interest" description="Disordered" evidence="6">
    <location>
        <begin position="1"/>
        <end position="287"/>
    </location>
</feature>
<evidence type="ECO:0000256" key="2">
    <source>
        <dbReference type="ARBA" id="ARBA00023015"/>
    </source>
</evidence>
<evidence type="ECO:0000313" key="8">
    <source>
        <dbReference type="EMBL" id="PAN06866.1"/>
    </source>
</evidence>
<dbReference type="Pfam" id="PF02362">
    <property type="entry name" value="B3"/>
    <property type="match status" value="2"/>
</dbReference>
<dbReference type="PANTHER" id="PTHR31391">
    <property type="entry name" value="B3 DOMAIN-CONTAINING PROTEIN OS11G0197600-RELATED"/>
    <property type="match status" value="1"/>
</dbReference>
<dbReference type="SMART" id="SM01019">
    <property type="entry name" value="B3"/>
    <property type="match status" value="2"/>
</dbReference>
<dbReference type="CDD" id="cd10017">
    <property type="entry name" value="B3_DNA"/>
    <property type="match status" value="2"/>
</dbReference>
<keyword evidence="2" id="KW-0805">Transcription regulation</keyword>
<dbReference type="Gramene" id="PAN06865">
    <property type="protein sequence ID" value="PAN06865"/>
    <property type="gene ID" value="PAHAL_1G293600"/>
</dbReference>
<dbReference type="SUPFAM" id="SSF101936">
    <property type="entry name" value="DNA-binding pseudobarrel domain"/>
    <property type="match status" value="2"/>
</dbReference>
<feature type="compositionally biased region" description="Basic and acidic residues" evidence="6">
    <location>
        <begin position="159"/>
        <end position="171"/>
    </location>
</feature>
<dbReference type="Gene3D" id="2.40.330.10">
    <property type="entry name" value="DNA-binding pseudobarrel domain"/>
    <property type="match status" value="2"/>
</dbReference>
<evidence type="ECO:0000259" key="7">
    <source>
        <dbReference type="PROSITE" id="PS50863"/>
    </source>
</evidence>
<feature type="compositionally biased region" description="Basic and acidic residues" evidence="6">
    <location>
        <begin position="42"/>
        <end position="62"/>
    </location>
</feature>
<dbReference type="PROSITE" id="PS50863">
    <property type="entry name" value="B3"/>
    <property type="match status" value="2"/>
</dbReference>